<evidence type="ECO:0000259" key="1">
    <source>
        <dbReference type="Pfam" id="PF11706"/>
    </source>
</evidence>
<protein>
    <submittedName>
        <fullName evidence="2">CGNR zinc finger domain-containing protein</fullName>
    </submittedName>
</protein>
<dbReference type="PANTHER" id="PTHR35525">
    <property type="entry name" value="BLL6575 PROTEIN"/>
    <property type="match status" value="1"/>
</dbReference>
<name>A0ABN2NKS5_9MICO</name>
<sequence>MLFEHDTEEALRAAVALVNSAEPPLTLETVAELDAFYVANLYTGRHDGDTAELAEVQAVRPRLRELLTAEPAAAAALVNELLAELGAVPRVVRHGDTGWHFHAVDDDAPFARRILAETALAMADLLRADEVSRLSICADPTCRGVVLDLSRNRSRRFCSDRCSNRAAVAAYRARRREG</sequence>
<dbReference type="InterPro" id="IPR021005">
    <property type="entry name" value="Znf_CGNR"/>
</dbReference>
<proteinExistence type="predicted"/>
<dbReference type="InterPro" id="IPR023286">
    <property type="entry name" value="ABATE_dom_sf"/>
</dbReference>
<dbReference type="PANTHER" id="PTHR35525:SF3">
    <property type="entry name" value="BLL6575 PROTEIN"/>
    <property type="match status" value="1"/>
</dbReference>
<keyword evidence="3" id="KW-1185">Reference proteome</keyword>
<reference evidence="3" key="1">
    <citation type="journal article" date="2019" name="Int. J. Syst. Evol. Microbiol.">
        <title>The Global Catalogue of Microorganisms (GCM) 10K type strain sequencing project: providing services to taxonomists for standard genome sequencing and annotation.</title>
        <authorList>
            <consortium name="The Broad Institute Genomics Platform"/>
            <consortium name="The Broad Institute Genome Sequencing Center for Infectious Disease"/>
            <person name="Wu L."/>
            <person name="Ma J."/>
        </authorList>
    </citation>
    <scope>NUCLEOTIDE SEQUENCE [LARGE SCALE GENOMIC DNA]</scope>
    <source>
        <strain evidence="3">JCM 14326</strain>
    </source>
</reference>
<dbReference type="SUPFAM" id="SSF160904">
    <property type="entry name" value="Jann2411-like"/>
    <property type="match status" value="1"/>
</dbReference>
<accession>A0ABN2NKS5</accession>
<evidence type="ECO:0000313" key="2">
    <source>
        <dbReference type="EMBL" id="GAA1868173.1"/>
    </source>
</evidence>
<dbReference type="InterPro" id="IPR010852">
    <property type="entry name" value="ABATE"/>
</dbReference>
<evidence type="ECO:0000313" key="3">
    <source>
        <dbReference type="Proteomes" id="UP001501094"/>
    </source>
</evidence>
<comment type="caution">
    <text evidence="2">The sequence shown here is derived from an EMBL/GenBank/DDBJ whole genome shotgun (WGS) entry which is preliminary data.</text>
</comment>
<organism evidence="2 3">
    <name type="scientific">Myceligenerans crystallogenes</name>
    <dbReference type="NCBI Taxonomy" id="316335"/>
    <lineage>
        <taxon>Bacteria</taxon>
        <taxon>Bacillati</taxon>
        <taxon>Actinomycetota</taxon>
        <taxon>Actinomycetes</taxon>
        <taxon>Micrococcales</taxon>
        <taxon>Promicromonosporaceae</taxon>
        <taxon>Myceligenerans</taxon>
    </lineage>
</organism>
<dbReference type="RefSeq" id="WP_344104003.1">
    <property type="nucleotide sequence ID" value="NZ_BAAANL010000005.1"/>
</dbReference>
<dbReference type="Pfam" id="PF07336">
    <property type="entry name" value="ABATE"/>
    <property type="match status" value="1"/>
</dbReference>
<dbReference type="Gene3D" id="1.10.3300.10">
    <property type="entry name" value="Jann2411-like domain"/>
    <property type="match status" value="1"/>
</dbReference>
<gene>
    <name evidence="2" type="ORF">GCM10009751_28380</name>
</gene>
<feature type="domain" description="Zinc finger CGNR" evidence="1">
    <location>
        <begin position="133"/>
        <end position="175"/>
    </location>
</feature>
<dbReference type="Proteomes" id="UP001501094">
    <property type="component" value="Unassembled WGS sequence"/>
</dbReference>
<dbReference type="Pfam" id="PF11706">
    <property type="entry name" value="zf-CGNR"/>
    <property type="match status" value="1"/>
</dbReference>
<dbReference type="EMBL" id="BAAANL010000005">
    <property type="protein sequence ID" value="GAA1868173.1"/>
    <property type="molecule type" value="Genomic_DNA"/>
</dbReference>